<accession>W6Y638</accession>
<dbReference type="RefSeq" id="XP_007718968.1">
    <property type="nucleotide sequence ID" value="XM_007720778.1"/>
</dbReference>
<dbReference type="AlphaFoldDB" id="W6Y638"/>
<gene>
    <name evidence="1" type="ORF">COCCADRAFT_113534</name>
</gene>
<dbReference type="KEGG" id="bze:COCCADRAFT_113534"/>
<reference evidence="1 2" key="1">
    <citation type="journal article" date="2013" name="PLoS Genet.">
        <title>Comparative genome structure, secondary metabolite, and effector coding capacity across Cochliobolus pathogens.</title>
        <authorList>
            <person name="Condon B.J."/>
            <person name="Leng Y."/>
            <person name="Wu D."/>
            <person name="Bushley K.E."/>
            <person name="Ohm R.A."/>
            <person name="Otillar R."/>
            <person name="Martin J."/>
            <person name="Schackwitz W."/>
            <person name="Grimwood J."/>
            <person name="MohdZainudin N."/>
            <person name="Xue C."/>
            <person name="Wang R."/>
            <person name="Manning V.A."/>
            <person name="Dhillon B."/>
            <person name="Tu Z.J."/>
            <person name="Steffenson B.J."/>
            <person name="Salamov A."/>
            <person name="Sun H."/>
            <person name="Lowry S."/>
            <person name="LaButti K."/>
            <person name="Han J."/>
            <person name="Copeland A."/>
            <person name="Lindquist E."/>
            <person name="Barry K."/>
            <person name="Schmutz J."/>
            <person name="Baker S.E."/>
            <person name="Ciuffetti L.M."/>
            <person name="Grigoriev I.V."/>
            <person name="Zhong S."/>
            <person name="Turgeon B.G."/>
        </authorList>
    </citation>
    <scope>NUCLEOTIDE SEQUENCE [LARGE SCALE GENOMIC DNA]</scope>
    <source>
        <strain evidence="1 2">26-R-13</strain>
    </source>
</reference>
<protein>
    <submittedName>
        <fullName evidence="1">Uncharacterized protein</fullName>
    </submittedName>
</protein>
<proteinExistence type="predicted"/>
<dbReference type="HOGENOM" id="CLU_2782684_0_0_1"/>
<name>W6Y638_COCC2</name>
<dbReference type="EMBL" id="KI965178">
    <property type="protein sequence ID" value="EUC26726.1"/>
    <property type="molecule type" value="Genomic_DNA"/>
</dbReference>
<sequence length="69" mass="7477">VNVLRPDWTAEANLLVLVSSSAGHELPHAPPCCTRSYTHGLAYARNMDMLTTSTASVQHNTAKQDSARL</sequence>
<organism evidence="1 2">
    <name type="scientific">Cochliobolus carbonum (strain 26-R-13)</name>
    <name type="common">Maize leaf spot fungus</name>
    <name type="synonym">Bipolaris zeicola</name>
    <dbReference type="NCBI Taxonomy" id="930089"/>
    <lineage>
        <taxon>Eukaryota</taxon>
        <taxon>Fungi</taxon>
        <taxon>Dikarya</taxon>
        <taxon>Ascomycota</taxon>
        <taxon>Pezizomycotina</taxon>
        <taxon>Dothideomycetes</taxon>
        <taxon>Pleosporomycetidae</taxon>
        <taxon>Pleosporales</taxon>
        <taxon>Pleosporineae</taxon>
        <taxon>Pleosporaceae</taxon>
        <taxon>Bipolaris</taxon>
    </lineage>
</organism>
<dbReference type="GeneID" id="19144653"/>
<evidence type="ECO:0000313" key="1">
    <source>
        <dbReference type="EMBL" id="EUC26726.1"/>
    </source>
</evidence>
<dbReference type="Proteomes" id="UP000053841">
    <property type="component" value="Unassembled WGS sequence"/>
</dbReference>
<keyword evidence="2" id="KW-1185">Reference proteome</keyword>
<evidence type="ECO:0000313" key="2">
    <source>
        <dbReference type="Proteomes" id="UP000053841"/>
    </source>
</evidence>
<feature type="non-terminal residue" evidence="1">
    <location>
        <position position="1"/>
    </location>
</feature>